<comment type="catalytic activity">
    <reaction evidence="7">
        <text>a 4-saturated-(3S)-3-hydroxyacyl-CoA = a (3E)-enoyl-CoA + H2O</text>
        <dbReference type="Rhea" id="RHEA:20724"/>
        <dbReference type="ChEBI" id="CHEBI:15377"/>
        <dbReference type="ChEBI" id="CHEBI:58521"/>
        <dbReference type="ChEBI" id="CHEBI:137480"/>
        <dbReference type="EC" id="4.2.1.17"/>
    </reaction>
</comment>
<evidence type="ECO:0000256" key="8">
    <source>
        <dbReference type="RuleBase" id="RU003707"/>
    </source>
</evidence>
<dbReference type="Gene3D" id="3.90.226.10">
    <property type="entry name" value="2-enoyl-CoA Hydratase, Chain A, domain 1"/>
    <property type="match status" value="1"/>
</dbReference>
<proteinExistence type="inferred from homology"/>
<dbReference type="InterPro" id="IPR014748">
    <property type="entry name" value="Enoyl-CoA_hydra_C"/>
</dbReference>
<reference evidence="9 10" key="1">
    <citation type="journal article" date="2023" name="Virus Evol.">
        <title>Computational host range prediction-The good, the bad, and the ugly.</title>
        <authorList>
            <person name="Howell A.A."/>
            <person name="Versoza C.J."/>
            <person name="Pfeifer S.P."/>
        </authorList>
    </citation>
    <scope>NUCLEOTIDE SEQUENCE [LARGE SCALE GENOMIC DNA]</scope>
    <source>
        <strain evidence="9 10">1610/1b</strain>
    </source>
</reference>
<dbReference type="SUPFAM" id="SSF52096">
    <property type="entry name" value="ClpP/crotonase"/>
    <property type="match status" value="1"/>
</dbReference>
<evidence type="ECO:0000313" key="10">
    <source>
        <dbReference type="Proteomes" id="UP001479933"/>
    </source>
</evidence>
<evidence type="ECO:0000256" key="4">
    <source>
        <dbReference type="ARBA" id="ARBA00023098"/>
    </source>
</evidence>
<comment type="similarity">
    <text evidence="2 8">Belongs to the enoyl-CoA hydratase/isomerase family.</text>
</comment>
<keyword evidence="10" id="KW-1185">Reference proteome</keyword>
<evidence type="ECO:0000256" key="3">
    <source>
        <dbReference type="ARBA" id="ARBA00022832"/>
    </source>
</evidence>
<dbReference type="PANTHER" id="PTHR11941:SF169">
    <property type="entry name" value="(7AS)-7A-METHYL-1,5-DIOXO-2,3,5,6,7,7A-HEXAHYDRO-1H-INDENE-CARBOXYL-COA HYDROLASE"/>
    <property type="match status" value="1"/>
</dbReference>
<organism evidence="9 10">
    <name type="scientific">Gordonia hydrophobica</name>
    <dbReference type="NCBI Taxonomy" id="40516"/>
    <lineage>
        <taxon>Bacteria</taxon>
        <taxon>Bacillati</taxon>
        <taxon>Actinomycetota</taxon>
        <taxon>Actinomycetes</taxon>
        <taxon>Mycobacteriales</taxon>
        <taxon>Gordoniaceae</taxon>
        <taxon>Gordonia</taxon>
    </lineage>
</organism>
<evidence type="ECO:0000256" key="1">
    <source>
        <dbReference type="ARBA" id="ARBA00002994"/>
    </source>
</evidence>
<sequence length="257" mass="27230">MTTTDLSTARVHTCRLEHVLLIRMDRPAKKNAVDASMTTELDAALNLLEDDPDLRCGVLSGGPDHFSAGTDLASGPGQPTARGGGYGVVGRRRRKPLIAAVEGFALGGGFEMALACDLIVSGRTAQFGLPEVTHGVVANCGALFRAHRGVPLNIARQLLLTGQSISADRALQYGLVNETVDDGDAERAALAMADCIAGNAPLAVQASLQACDAYVHRSDALGWELTAVADAEVRASRDLQEGVRAFLEKRRPRWFGQ</sequence>
<keyword evidence="3" id="KW-0276">Fatty acid metabolism</keyword>
<dbReference type="Pfam" id="PF00378">
    <property type="entry name" value="ECH_1"/>
    <property type="match status" value="1"/>
</dbReference>
<comment type="function">
    <text evidence="1">Could possibly oxidize fatty acids using specific components.</text>
</comment>
<dbReference type="PROSITE" id="PS00166">
    <property type="entry name" value="ENOYL_COA_HYDRATASE"/>
    <property type="match status" value="1"/>
</dbReference>
<dbReference type="CDD" id="cd06558">
    <property type="entry name" value="crotonase-like"/>
    <property type="match status" value="1"/>
</dbReference>
<dbReference type="Proteomes" id="UP001479933">
    <property type="component" value="Chromosome"/>
</dbReference>
<dbReference type="PANTHER" id="PTHR11941">
    <property type="entry name" value="ENOYL-COA HYDRATASE-RELATED"/>
    <property type="match status" value="1"/>
</dbReference>
<dbReference type="InterPro" id="IPR029045">
    <property type="entry name" value="ClpP/crotonase-like_dom_sf"/>
</dbReference>
<comment type="catalytic activity">
    <reaction evidence="6">
        <text>a (3S)-3-hydroxyacyl-CoA = a (2E)-enoyl-CoA + H2O</text>
        <dbReference type="Rhea" id="RHEA:16105"/>
        <dbReference type="ChEBI" id="CHEBI:15377"/>
        <dbReference type="ChEBI" id="CHEBI:57318"/>
        <dbReference type="ChEBI" id="CHEBI:58856"/>
        <dbReference type="EC" id="4.2.1.17"/>
    </reaction>
</comment>
<evidence type="ECO:0000256" key="2">
    <source>
        <dbReference type="ARBA" id="ARBA00005254"/>
    </source>
</evidence>
<dbReference type="InterPro" id="IPR001753">
    <property type="entry name" value="Enoyl-CoA_hydra/iso"/>
</dbReference>
<dbReference type="EMBL" id="CP136137">
    <property type="protein sequence ID" value="WYY07815.1"/>
    <property type="molecule type" value="Genomic_DNA"/>
</dbReference>
<name>A0ABZ2U297_9ACTN</name>
<evidence type="ECO:0000256" key="5">
    <source>
        <dbReference type="ARBA" id="ARBA00023239"/>
    </source>
</evidence>
<dbReference type="Gene3D" id="1.10.12.10">
    <property type="entry name" value="Lyase 2-enoyl-coa Hydratase, Chain A, domain 2"/>
    <property type="match status" value="1"/>
</dbReference>
<evidence type="ECO:0000256" key="6">
    <source>
        <dbReference type="ARBA" id="ARBA00023709"/>
    </source>
</evidence>
<dbReference type="InterPro" id="IPR018376">
    <property type="entry name" value="Enoyl-CoA_hyd/isom_CS"/>
</dbReference>
<dbReference type="RefSeq" id="WP_066166359.1">
    <property type="nucleotide sequence ID" value="NZ_CP136137.1"/>
</dbReference>
<evidence type="ECO:0000256" key="7">
    <source>
        <dbReference type="ARBA" id="ARBA00023717"/>
    </source>
</evidence>
<protein>
    <submittedName>
        <fullName evidence="9">Enoyl-CoA hydratase-related protein</fullName>
    </submittedName>
</protein>
<evidence type="ECO:0000313" key="9">
    <source>
        <dbReference type="EMBL" id="WYY07815.1"/>
    </source>
</evidence>
<accession>A0ABZ2U297</accession>
<gene>
    <name evidence="9" type="ORF">RVF87_01630</name>
</gene>
<keyword evidence="5" id="KW-0456">Lyase</keyword>
<keyword evidence="4" id="KW-0443">Lipid metabolism</keyword>